<feature type="domain" description="Heterokaryon incompatibility" evidence="2">
    <location>
        <begin position="156"/>
        <end position="280"/>
    </location>
</feature>
<gene>
    <name evidence="3" type="ORF">IF1G_10204</name>
</gene>
<proteinExistence type="predicted"/>
<name>A0A545VLX3_9HYPO</name>
<dbReference type="AlphaFoldDB" id="A0A545VLX3"/>
<dbReference type="PANTHER" id="PTHR24148:SF73">
    <property type="entry name" value="HET DOMAIN PROTEIN (AFU_ORTHOLOGUE AFUA_8G01020)"/>
    <property type="match status" value="1"/>
</dbReference>
<dbReference type="Pfam" id="PF06985">
    <property type="entry name" value="HET"/>
    <property type="match status" value="1"/>
</dbReference>
<reference evidence="3 4" key="1">
    <citation type="journal article" date="2019" name="Appl. Microbiol. Biotechnol.">
        <title>Genome sequence of Isaria javanica and comparative genome analysis insights into family S53 peptidase evolution in fungal entomopathogens.</title>
        <authorList>
            <person name="Lin R."/>
            <person name="Zhang X."/>
            <person name="Xin B."/>
            <person name="Zou M."/>
            <person name="Gao Y."/>
            <person name="Qin F."/>
            <person name="Hu Q."/>
            <person name="Xie B."/>
            <person name="Cheng X."/>
        </authorList>
    </citation>
    <scope>NUCLEOTIDE SEQUENCE [LARGE SCALE GENOMIC DNA]</scope>
    <source>
        <strain evidence="3 4">IJ1G</strain>
    </source>
</reference>
<protein>
    <submittedName>
        <fullName evidence="3">Heterokaryon incompatibility protein</fullName>
    </submittedName>
</protein>
<feature type="compositionally biased region" description="Low complexity" evidence="1">
    <location>
        <begin position="102"/>
        <end position="111"/>
    </location>
</feature>
<sequence length="355" mass="40442">MTLDEEARPIRYRSLSGNGGELRLLELQPALTNNINEPIVCRLVHETVKESSQFIALSSLYGDVSVKEHIMLDGVRVVIPQHLSEALRYIRAVFLTNTTPNSYSSVSSSSGSRDRSEQAQSVLKKRPPRWLLPLLRGFRNIFVEPSSRSSAAPSLCVWLDLLCVNKRDAREASEKRLHMTRAYQNATLVVGWLGTKDSTSDLAIEIIRAWDKCMPASFGEPGDREAHPENYAPIMQWMAPVQHLSEIPEGITDARQVPSYNAIFQFLNRPFFRNAWLLEEMSLARFPAFLVGDDIISWMQILRLNRANEEIRDHGAEMFPDELRPLLQYMPLGSVFAFLEAFDARQREKRAEVVQ</sequence>
<keyword evidence="4" id="KW-1185">Reference proteome</keyword>
<accession>A0A545VLX3</accession>
<feature type="region of interest" description="Disordered" evidence="1">
    <location>
        <begin position="101"/>
        <end position="122"/>
    </location>
</feature>
<evidence type="ECO:0000313" key="3">
    <source>
        <dbReference type="EMBL" id="TQV90969.1"/>
    </source>
</evidence>
<dbReference type="InterPro" id="IPR010730">
    <property type="entry name" value="HET"/>
</dbReference>
<evidence type="ECO:0000259" key="2">
    <source>
        <dbReference type="Pfam" id="PF06985"/>
    </source>
</evidence>
<dbReference type="InterPro" id="IPR052895">
    <property type="entry name" value="HetReg/Transcr_Mod"/>
</dbReference>
<comment type="caution">
    <text evidence="3">The sequence shown here is derived from an EMBL/GenBank/DDBJ whole genome shotgun (WGS) entry which is preliminary data.</text>
</comment>
<dbReference type="OrthoDB" id="5386682at2759"/>
<evidence type="ECO:0000256" key="1">
    <source>
        <dbReference type="SAM" id="MobiDB-lite"/>
    </source>
</evidence>
<dbReference type="PANTHER" id="PTHR24148">
    <property type="entry name" value="ANKYRIN REPEAT DOMAIN-CONTAINING PROTEIN 39 HOMOLOG-RELATED"/>
    <property type="match status" value="1"/>
</dbReference>
<organism evidence="3 4">
    <name type="scientific">Cordyceps javanica</name>
    <dbReference type="NCBI Taxonomy" id="43265"/>
    <lineage>
        <taxon>Eukaryota</taxon>
        <taxon>Fungi</taxon>
        <taxon>Dikarya</taxon>
        <taxon>Ascomycota</taxon>
        <taxon>Pezizomycotina</taxon>
        <taxon>Sordariomycetes</taxon>
        <taxon>Hypocreomycetidae</taxon>
        <taxon>Hypocreales</taxon>
        <taxon>Cordycipitaceae</taxon>
        <taxon>Cordyceps</taxon>
    </lineage>
</organism>
<evidence type="ECO:0000313" key="4">
    <source>
        <dbReference type="Proteomes" id="UP000315783"/>
    </source>
</evidence>
<dbReference type="Proteomes" id="UP000315783">
    <property type="component" value="Unassembled WGS sequence"/>
</dbReference>
<dbReference type="EMBL" id="SPUK01000021">
    <property type="protein sequence ID" value="TQV90969.1"/>
    <property type="molecule type" value="Genomic_DNA"/>
</dbReference>